<dbReference type="EMBL" id="KI271596">
    <property type="protein sequence ID" value="ERL64533.1"/>
    <property type="molecule type" value="Genomic_DNA"/>
</dbReference>
<dbReference type="Proteomes" id="UP000030647">
    <property type="component" value="Unassembled WGS sequence"/>
</dbReference>
<dbReference type="PANTHER" id="PTHR30055">
    <property type="entry name" value="HTH-TYPE TRANSCRIPTIONAL REGULATOR RUTR"/>
    <property type="match status" value="1"/>
</dbReference>
<organism evidence="4 5">
    <name type="scientific">Schleiferilactobacillus shenzhenensis LY-73</name>
    <dbReference type="NCBI Taxonomy" id="1231336"/>
    <lineage>
        <taxon>Bacteria</taxon>
        <taxon>Bacillati</taxon>
        <taxon>Bacillota</taxon>
        <taxon>Bacilli</taxon>
        <taxon>Lactobacillales</taxon>
        <taxon>Lactobacillaceae</taxon>
        <taxon>Schleiferilactobacillus</taxon>
    </lineage>
</organism>
<evidence type="ECO:0000313" key="4">
    <source>
        <dbReference type="EMBL" id="ERL64533.1"/>
    </source>
</evidence>
<feature type="domain" description="HTH tetR-type" evidence="3">
    <location>
        <begin position="24"/>
        <end position="84"/>
    </location>
</feature>
<sequence length="222" mass="25359">MNVHSSFRKQYVEGKKKTMDKATSNKGEAIMEAALHLFTTQGYAETNVPSIARAARVGVGTVYRYFKNKDNILNHLFQKVLTLFLSEIQDAVDRQASIEDQFSQIFDAATALMTHYTVELQFMNLNVFNEMLDADSQAARDKVIAYFTDFLKAGQDSKVIVPGSADAQLVLMYGSVQMMISFLWARRHFARIQPEDTRIIRQLKNQLWNALTVERKVFSEEV</sequence>
<dbReference type="SUPFAM" id="SSF46689">
    <property type="entry name" value="Homeodomain-like"/>
    <property type="match status" value="1"/>
</dbReference>
<dbReference type="Gene3D" id="1.10.357.10">
    <property type="entry name" value="Tetracycline Repressor, domain 2"/>
    <property type="match status" value="1"/>
</dbReference>
<protein>
    <recommendedName>
        <fullName evidence="3">HTH tetR-type domain-containing protein</fullName>
    </recommendedName>
</protein>
<keyword evidence="5" id="KW-1185">Reference proteome</keyword>
<dbReference type="PROSITE" id="PS50977">
    <property type="entry name" value="HTH_TETR_2"/>
    <property type="match status" value="1"/>
</dbReference>
<dbReference type="InterPro" id="IPR050109">
    <property type="entry name" value="HTH-type_TetR-like_transc_reg"/>
</dbReference>
<evidence type="ECO:0000256" key="2">
    <source>
        <dbReference type="PROSITE-ProRule" id="PRU00335"/>
    </source>
</evidence>
<dbReference type="PANTHER" id="PTHR30055:SF207">
    <property type="entry name" value="HTH-TYPE TRANSCRIPTIONAL REPRESSOR FATR"/>
    <property type="match status" value="1"/>
</dbReference>
<dbReference type="HOGENOM" id="CLU_069356_12_9_9"/>
<dbReference type="Pfam" id="PF16295">
    <property type="entry name" value="TetR_C_10"/>
    <property type="match status" value="1"/>
</dbReference>
<dbReference type="PRINTS" id="PR00455">
    <property type="entry name" value="HTHTETR"/>
</dbReference>
<dbReference type="AlphaFoldDB" id="U4TRK1"/>
<name>U4TRK1_9LACO</name>
<accession>U4TRK1</accession>
<dbReference type="STRING" id="1231336.L248_0828"/>
<dbReference type="eggNOG" id="COG1309">
    <property type="taxonomic scope" value="Bacteria"/>
</dbReference>
<gene>
    <name evidence="4" type="ORF">L248_0828</name>
</gene>
<dbReference type="GO" id="GO:0000976">
    <property type="term" value="F:transcription cis-regulatory region binding"/>
    <property type="evidence" value="ECO:0007669"/>
    <property type="project" value="TreeGrafter"/>
</dbReference>
<evidence type="ECO:0000259" key="3">
    <source>
        <dbReference type="PROSITE" id="PS50977"/>
    </source>
</evidence>
<dbReference type="InterPro" id="IPR009057">
    <property type="entry name" value="Homeodomain-like_sf"/>
</dbReference>
<evidence type="ECO:0000313" key="5">
    <source>
        <dbReference type="Proteomes" id="UP000030647"/>
    </source>
</evidence>
<reference evidence="5" key="1">
    <citation type="journal article" date="2013" name="Genome Announc.">
        <title>Whole-Genome Sequencing of Lactobacillus shenzhenensis Strain LY-73T.</title>
        <authorList>
            <person name="Lin Z."/>
            <person name="Liu Z."/>
            <person name="Yang R."/>
            <person name="Zou Y."/>
            <person name="Wan D."/>
            <person name="Chen J."/>
            <person name="Guo M."/>
            <person name="Zhao J."/>
            <person name="Fang C."/>
            <person name="Yang R."/>
            <person name="Liu F."/>
        </authorList>
    </citation>
    <scope>NUCLEOTIDE SEQUENCE [LARGE SCALE GENOMIC DNA]</scope>
    <source>
        <strain evidence="5">LY-73</strain>
    </source>
</reference>
<dbReference type="Pfam" id="PF00440">
    <property type="entry name" value="TetR_N"/>
    <property type="match status" value="1"/>
</dbReference>
<evidence type="ECO:0000256" key="1">
    <source>
        <dbReference type="ARBA" id="ARBA00023125"/>
    </source>
</evidence>
<dbReference type="InterPro" id="IPR032551">
    <property type="entry name" value="BscR_C"/>
</dbReference>
<keyword evidence="1 2" id="KW-0238">DNA-binding</keyword>
<proteinExistence type="predicted"/>
<feature type="DNA-binding region" description="H-T-H motif" evidence="2">
    <location>
        <begin position="47"/>
        <end position="66"/>
    </location>
</feature>
<dbReference type="InterPro" id="IPR001647">
    <property type="entry name" value="HTH_TetR"/>
</dbReference>
<dbReference type="GO" id="GO:0003700">
    <property type="term" value="F:DNA-binding transcription factor activity"/>
    <property type="evidence" value="ECO:0007669"/>
    <property type="project" value="TreeGrafter"/>
</dbReference>